<feature type="region of interest" description="Disordered" evidence="1">
    <location>
        <begin position="74"/>
        <end position="152"/>
    </location>
</feature>
<evidence type="ECO:0000313" key="2">
    <source>
        <dbReference type="EMBL" id="CAH1638820.1"/>
    </source>
</evidence>
<protein>
    <submittedName>
        <fullName evidence="2">Uncharacterized protein</fullName>
    </submittedName>
</protein>
<evidence type="ECO:0000313" key="3">
    <source>
        <dbReference type="Proteomes" id="UP001153321"/>
    </source>
</evidence>
<gene>
    <name evidence="2" type="ORF">SPLIT_LOCUS4178</name>
</gene>
<reference evidence="2" key="1">
    <citation type="submission" date="2022-02" db="EMBL/GenBank/DDBJ databases">
        <authorList>
            <person name="King R."/>
        </authorList>
    </citation>
    <scope>NUCLEOTIDE SEQUENCE</scope>
</reference>
<accession>A0A9P0I2Z2</accession>
<sequence>MADQRDVNNMIAQEQIEDEAFKNMYISKRLPEVINYERGINNAKEGDTEDLASKKIAGFKEDLSAVDKPDILQDEAAILQEDDVNEDEESNSESESEEGEEAKKQFKTCARPRNESPNSKKLRKKAVKEAKAEKRKNKTKKQIINILSYRRD</sequence>
<dbReference type="EMBL" id="LR824549">
    <property type="protein sequence ID" value="CAH1638820.1"/>
    <property type="molecule type" value="Genomic_DNA"/>
</dbReference>
<proteinExistence type="predicted"/>
<name>A0A9P0I2Z2_SPOLI</name>
<dbReference type="AlphaFoldDB" id="A0A9P0I2Z2"/>
<keyword evidence="3" id="KW-1185">Reference proteome</keyword>
<dbReference type="InterPro" id="IPR051272">
    <property type="entry name" value="RIO-type_Ser/Thr_kinase"/>
</dbReference>
<dbReference type="Proteomes" id="UP001153321">
    <property type="component" value="Chromosome 18"/>
</dbReference>
<feature type="compositionally biased region" description="Acidic residues" evidence="1">
    <location>
        <begin position="80"/>
        <end position="100"/>
    </location>
</feature>
<dbReference type="PANTHER" id="PTHR45723">
    <property type="entry name" value="SERINE/THREONINE-PROTEIN KINASE RIO1"/>
    <property type="match status" value="1"/>
</dbReference>
<evidence type="ECO:0000256" key="1">
    <source>
        <dbReference type="SAM" id="MobiDB-lite"/>
    </source>
</evidence>
<organism evidence="2 3">
    <name type="scientific">Spodoptera littoralis</name>
    <name type="common">Egyptian cotton leafworm</name>
    <dbReference type="NCBI Taxonomy" id="7109"/>
    <lineage>
        <taxon>Eukaryota</taxon>
        <taxon>Metazoa</taxon>
        <taxon>Ecdysozoa</taxon>
        <taxon>Arthropoda</taxon>
        <taxon>Hexapoda</taxon>
        <taxon>Insecta</taxon>
        <taxon>Pterygota</taxon>
        <taxon>Neoptera</taxon>
        <taxon>Endopterygota</taxon>
        <taxon>Lepidoptera</taxon>
        <taxon>Glossata</taxon>
        <taxon>Ditrysia</taxon>
        <taxon>Noctuoidea</taxon>
        <taxon>Noctuidae</taxon>
        <taxon>Amphipyrinae</taxon>
        <taxon>Spodoptera</taxon>
    </lineage>
</organism>